<keyword evidence="2" id="KW-0732">Signal</keyword>
<dbReference type="InParanoid" id="E2A242"/>
<keyword evidence="4" id="KW-1185">Reference proteome</keyword>
<feature type="compositionally biased region" description="Basic residues" evidence="1">
    <location>
        <begin position="119"/>
        <end position="135"/>
    </location>
</feature>
<feature type="chain" id="PRO_5003156869" evidence="2">
    <location>
        <begin position="18"/>
        <end position="150"/>
    </location>
</feature>
<accession>E2A242</accession>
<feature type="compositionally biased region" description="Basic and acidic residues" evidence="1">
    <location>
        <begin position="99"/>
        <end position="110"/>
    </location>
</feature>
<evidence type="ECO:0000256" key="1">
    <source>
        <dbReference type="SAM" id="MobiDB-lite"/>
    </source>
</evidence>
<feature type="compositionally biased region" description="Basic and acidic residues" evidence="1">
    <location>
        <begin position="67"/>
        <end position="78"/>
    </location>
</feature>
<organism evidence="4">
    <name type="scientific">Camponotus floridanus</name>
    <name type="common">Florida carpenter ant</name>
    <dbReference type="NCBI Taxonomy" id="104421"/>
    <lineage>
        <taxon>Eukaryota</taxon>
        <taxon>Metazoa</taxon>
        <taxon>Ecdysozoa</taxon>
        <taxon>Arthropoda</taxon>
        <taxon>Hexapoda</taxon>
        <taxon>Insecta</taxon>
        <taxon>Pterygota</taxon>
        <taxon>Neoptera</taxon>
        <taxon>Endopterygota</taxon>
        <taxon>Hymenoptera</taxon>
        <taxon>Apocrita</taxon>
        <taxon>Aculeata</taxon>
        <taxon>Formicoidea</taxon>
        <taxon>Formicidae</taxon>
        <taxon>Formicinae</taxon>
        <taxon>Camponotus</taxon>
    </lineage>
</organism>
<evidence type="ECO:0000256" key="2">
    <source>
        <dbReference type="SAM" id="SignalP"/>
    </source>
</evidence>
<feature type="region of interest" description="Disordered" evidence="1">
    <location>
        <begin position="58"/>
        <end position="150"/>
    </location>
</feature>
<feature type="signal peptide" evidence="2">
    <location>
        <begin position="1"/>
        <end position="17"/>
    </location>
</feature>
<reference evidence="3 4" key="1">
    <citation type="journal article" date="2010" name="Science">
        <title>Genomic comparison of the ants Camponotus floridanus and Harpegnathos saltator.</title>
        <authorList>
            <person name="Bonasio R."/>
            <person name="Zhang G."/>
            <person name="Ye C."/>
            <person name="Mutti N.S."/>
            <person name="Fang X."/>
            <person name="Qin N."/>
            <person name="Donahue G."/>
            <person name="Yang P."/>
            <person name="Li Q."/>
            <person name="Li C."/>
            <person name="Zhang P."/>
            <person name="Huang Z."/>
            <person name="Berger S.L."/>
            <person name="Reinberg D."/>
            <person name="Wang J."/>
            <person name="Liebig J."/>
        </authorList>
    </citation>
    <scope>NUCLEOTIDE SEQUENCE [LARGE SCALE GENOMIC DNA]</scope>
    <source>
        <strain evidence="4">C129</strain>
    </source>
</reference>
<dbReference type="AlphaFoldDB" id="E2A242"/>
<sequence length="150" mass="16847">MKRMLLLMSLLARFVVAEVLLGDVDEPPEEEVFNTTEKQSAIKNSKYKKCTKDVRVNGGSAAASVAPEKKGKASGDGKTRKRERTRGCWMTTGRKRRISGLEKRDAKATWEGKGVALGGKKRIKKRNEKVKKNKNKEREEKHAETISTMV</sequence>
<evidence type="ECO:0000313" key="4">
    <source>
        <dbReference type="Proteomes" id="UP000000311"/>
    </source>
</evidence>
<name>E2A242_CAMFO</name>
<evidence type="ECO:0000313" key="3">
    <source>
        <dbReference type="EMBL" id="EFN72490.1"/>
    </source>
</evidence>
<gene>
    <name evidence="3" type="ORF">EAG_13413</name>
</gene>
<proteinExistence type="predicted"/>
<protein>
    <submittedName>
        <fullName evidence="3">Uncharacterized protein</fullName>
    </submittedName>
</protein>
<dbReference type="Proteomes" id="UP000000311">
    <property type="component" value="Unassembled WGS sequence"/>
</dbReference>
<dbReference type="EMBL" id="GL435917">
    <property type="protein sequence ID" value="EFN72490.1"/>
    <property type="molecule type" value="Genomic_DNA"/>
</dbReference>